<dbReference type="AlphaFoldDB" id="A0A318R1U6"/>
<evidence type="ECO:0000313" key="1">
    <source>
        <dbReference type="EMBL" id="PYE01137.1"/>
    </source>
</evidence>
<sequence>MQNNPSVEEIISVTLNCILIRMTEIDRIDRSVLYQEFKEWIVNSNEKDQSQEILCLKYLKNDRKIN</sequence>
<reference evidence="1 2" key="1">
    <citation type="journal article" date="2018" name="Appl. Environ. Microbiol.">
        <title>Genome rearrangement shapes Prochlorococcus ecological adaptation.</title>
        <authorList>
            <person name="Yan W."/>
            <person name="Wei S."/>
            <person name="Wang Q."/>
            <person name="Xiao X."/>
            <person name="Zeng Q."/>
            <person name="Jiao N."/>
            <person name="Zhang R."/>
        </authorList>
    </citation>
    <scope>NUCLEOTIDE SEQUENCE [LARGE SCALE GENOMIC DNA]</scope>
    <source>
        <strain evidence="1 2">XMU1408</strain>
    </source>
</reference>
<accession>A0A318R1U6</accession>
<gene>
    <name evidence="1" type="ORF">DNJ73_06830</name>
</gene>
<evidence type="ECO:0000313" key="2">
    <source>
        <dbReference type="Proteomes" id="UP000247807"/>
    </source>
</evidence>
<dbReference type="EMBL" id="QJUE01000005">
    <property type="protein sequence ID" value="PYE01137.1"/>
    <property type="molecule type" value="Genomic_DNA"/>
</dbReference>
<dbReference type="OrthoDB" id="541697at2"/>
<protein>
    <submittedName>
        <fullName evidence="1">Uncharacterized protein</fullName>
    </submittedName>
</protein>
<comment type="caution">
    <text evidence="1">The sequence shown here is derived from an EMBL/GenBank/DDBJ whole genome shotgun (WGS) entry which is preliminary data.</text>
</comment>
<proteinExistence type="predicted"/>
<organism evidence="1 2">
    <name type="scientific">Prochlorococcus marinus XMU1408</name>
    <dbReference type="NCBI Taxonomy" id="2213228"/>
    <lineage>
        <taxon>Bacteria</taxon>
        <taxon>Bacillati</taxon>
        <taxon>Cyanobacteriota</taxon>
        <taxon>Cyanophyceae</taxon>
        <taxon>Synechococcales</taxon>
        <taxon>Prochlorococcaceae</taxon>
        <taxon>Prochlorococcus</taxon>
    </lineage>
</organism>
<dbReference type="RefSeq" id="WP_158466964.1">
    <property type="nucleotide sequence ID" value="NZ_QJUE01000005.1"/>
</dbReference>
<dbReference type="Proteomes" id="UP000247807">
    <property type="component" value="Unassembled WGS sequence"/>
</dbReference>
<name>A0A318R1U6_PROMR</name>